<evidence type="ECO:0000313" key="16">
    <source>
        <dbReference type="Proteomes" id="UP000825935"/>
    </source>
</evidence>
<evidence type="ECO:0000256" key="7">
    <source>
        <dbReference type="ARBA" id="ARBA00023027"/>
    </source>
</evidence>
<comment type="catalytic activity">
    <reaction evidence="13">
        <text>5,6-dihydrouridine(17) in tRNA + NADP(+) = uridine(17) in tRNA + NADPH + H(+)</text>
        <dbReference type="Rhea" id="RHEA:53368"/>
        <dbReference type="Rhea" id="RHEA-COMP:13541"/>
        <dbReference type="Rhea" id="RHEA-COMP:13542"/>
        <dbReference type="ChEBI" id="CHEBI:15378"/>
        <dbReference type="ChEBI" id="CHEBI:57783"/>
        <dbReference type="ChEBI" id="CHEBI:58349"/>
        <dbReference type="ChEBI" id="CHEBI:65315"/>
        <dbReference type="ChEBI" id="CHEBI:74443"/>
        <dbReference type="EC" id="1.3.1.88"/>
    </reaction>
    <physiologicalReaction direction="right-to-left" evidence="13">
        <dbReference type="Rhea" id="RHEA:53370"/>
    </physiologicalReaction>
</comment>
<proteinExistence type="inferred from homology"/>
<keyword evidence="6" id="KW-0560">Oxidoreductase</keyword>
<evidence type="ECO:0000256" key="1">
    <source>
        <dbReference type="ARBA" id="ARBA00001917"/>
    </source>
</evidence>
<evidence type="ECO:0000256" key="11">
    <source>
        <dbReference type="ARBA" id="ARBA00047652"/>
    </source>
</evidence>
<dbReference type="PROSITE" id="PS01136">
    <property type="entry name" value="UPF0034"/>
    <property type="match status" value="1"/>
</dbReference>
<protein>
    <recommendedName>
        <fullName evidence="9">tRNA-dihydrouridine(16/17) synthase [NAD(P)(+)]</fullName>
        <ecNumber evidence="9">1.3.1.88</ecNumber>
    </recommendedName>
</protein>
<comment type="caution">
    <text evidence="15">The sequence shown here is derived from an EMBL/GenBank/DDBJ whole genome shotgun (WGS) entry which is preliminary data.</text>
</comment>
<keyword evidence="7" id="KW-0520">NAD</keyword>
<evidence type="ECO:0000256" key="9">
    <source>
        <dbReference type="ARBA" id="ARBA00038890"/>
    </source>
</evidence>
<dbReference type="Proteomes" id="UP000825935">
    <property type="component" value="Chromosome 18"/>
</dbReference>
<dbReference type="CDD" id="cd02801">
    <property type="entry name" value="DUS_like_FMN"/>
    <property type="match status" value="1"/>
</dbReference>
<dbReference type="GO" id="GO:0017150">
    <property type="term" value="F:tRNA dihydrouridine synthase activity"/>
    <property type="evidence" value="ECO:0007669"/>
    <property type="project" value="InterPro"/>
</dbReference>
<dbReference type="InterPro" id="IPR018517">
    <property type="entry name" value="tRNA_hU_synthase_CS"/>
</dbReference>
<dbReference type="InterPro" id="IPR013785">
    <property type="entry name" value="Aldolase_TIM"/>
</dbReference>
<evidence type="ECO:0000259" key="14">
    <source>
        <dbReference type="Pfam" id="PF01207"/>
    </source>
</evidence>
<evidence type="ECO:0000256" key="8">
    <source>
        <dbReference type="ARBA" id="ARBA00038313"/>
    </source>
</evidence>
<dbReference type="PANTHER" id="PTHR11082">
    <property type="entry name" value="TRNA-DIHYDROURIDINE SYNTHASE"/>
    <property type="match status" value="1"/>
</dbReference>
<evidence type="ECO:0000256" key="5">
    <source>
        <dbReference type="ARBA" id="ARBA00022857"/>
    </source>
</evidence>
<evidence type="ECO:0000256" key="2">
    <source>
        <dbReference type="ARBA" id="ARBA00022630"/>
    </source>
</evidence>
<dbReference type="Gene3D" id="3.20.20.70">
    <property type="entry name" value="Aldolase class I"/>
    <property type="match status" value="1"/>
</dbReference>
<evidence type="ECO:0000313" key="15">
    <source>
        <dbReference type="EMBL" id="KAH7365041.1"/>
    </source>
</evidence>
<dbReference type="EC" id="1.3.1.88" evidence="9"/>
<dbReference type="EMBL" id="CM035423">
    <property type="protein sequence ID" value="KAH7365041.1"/>
    <property type="molecule type" value="Genomic_DNA"/>
</dbReference>
<dbReference type="SUPFAM" id="SSF51395">
    <property type="entry name" value="FMN-linked oxidoreductases"/>
    <property type="match status" value="1"/>
</dbReference>
<reference evidence="15" key="1">
    <citation type="submission" date="2021-08" db="EMBL/GenBank/DDBJ databases">
        <title>WGS assembly of Ceratopteris richardii.</title>
        <authorList>
            <person name="Marchant D.B."/>
            <person name="Chen G."/>
            <person name="Jenkins J."/>
            <person name="Shu S."/>
            <person name="Leebens-Mack J."/>
            <person name="Grimwood J."/>
            <person name="Schmutz J."/>
            <person name="Soltis P."/>
            <person name="Soltis D."/>
            <person name="Chen Z.-H."/>
        </authorList>
    </citation>
    <scope>NUCLEOTIDE SEQUENCE</scope>
    <source>
        <strain evidence="15">Whitten #5841</strain>
        <tissue evidence="15">Leaf</tissue>
    </source>
</reference>
<evidence type="ECO:0000256" key="13">
    <source>
        <dbReference type="ARBA" id="ARBA00049467"/>
    </source>
</evidence>
<comment type="catalytic activity">
    <reaction evidence="10">
        <text>5,6-dihydrouridine(17) in tRNA + NAD(+) = uridine(17) in tRNA + NADH + H(+)</text>
        <dbReference type="Rhea" id="RHEA:53372"/>
        <dbReference type="Rhea" id="RHEA-COMP:13541"/>
        <dbReference type="Rhea" id="RHEA-COMP:13542"/>
        <dbReference type="ChEBI" id="CHEBI:15378"/>
        <dbReference type="ChEBI" id="CHEBI:57540"/>
        <dbReference type="ChEBI" id="CHEBI:57945"/>
        <dbReference type="ChEBI" id="CHEBI:65315"/>
        <dbReference type="ChEBI" id="CHEBI:74443"/>
        <dbReference type="EC" id="1.3.1.88"/>
    </reaction>
    <physiologicalReaction direction="right-to-left" evidence="10">
        <dbReference type="Rhea" id="RHEA:53374"/>
    </physiologicalReaction>
</comment>
<dbReference type="OrthoDB" id="272303at2759"/>
<comment type="catalytic activity">
    <reaction evidence="12">
        <text>5,6-dihydrouridine(16) in tRNA + NAD(+) = uridine(16) in tRNA + NADH + H(+)</text>
        <dbReference type="Rhea" id="RHEA:53380"/>
        <dbReference type="Rhea" id="RHEA-COMP:13543"/>
        <dbReference type="Rhea" id="RHEA-COMP:13544"/>
        <dbReference type="ChEBI" id="CHEBI:15378"/>
        <dbReference type="ChEBI" id="CHEBI:57540"/>
        <dbReference type="ChEBI" id="CHEBI:57945"/>
        <dbReference type="ChEBI" id="CHEBI:65315"/>
        <dbReference type="ChEBI" id="CHEBI:74443"/>
        <dbReference type="EC" id="1.3.1.88"/>
    </reaction>
    <physiologicalReaction direction="right-to-left" evidence="12">
        <dbReference type="Rhea" id="RHEA:53382"/>
    </physiologicalReaction>
</comment>
<sequence>MVDAVPKSCLYSNIRLHGHPRVSTSMQFRGVALKPCYATTMEHACAGLVAEVTSTAFGDLSTLSREHEAESAINEVDNSSPFKKLKTESVAMSMDRIANAWKHWRKLGEPKLIVAPMVDQSELPFRMLCRKYGATAAYTPMLHARLFAECAKYRAGEFTTCPEDRPLFVQFCANDPEKLLAAAQLVEPYCDYVDINLGCPQRIAKRGNYGAFLMDDLPLVQSLVKKLAANLSVPVSCKIRIFPKLEDTLSYARMLEEAGCSLLAVHGRTRDQKDGKVIRADWSAIKAVKQALNIPVLANGNIRCLKDVHECLRETGADGVISAESLLENPALFAGYHLADATPDDGNPEDANETELDQPKLLLEYLDLFEKYPVPQRMVRAHVHRMLGNWFRKHPDVREELNKESKLSKDFLESLVRSLQDRNDRIPLVLHKS</sequence>
<comment type="similarity">
    <text evidence="8">Belongs to the Dus family. Dus1 subfamily.</text>
</comment>
<evidence type="ECO:0000256" key="10">
    <source>
        <dbReference type="ARBA" id="ARBA00047287"/>
    </source>
</evidence>
<evidence type="ECO:0000256" key="12">
    <source>
        <dbReference type="ARBA" id="ARBA00048934"/>
    </source>
</evidence>
<name>A0A8T2SM49_CERRI</name>
<evidence type="ECO:0000256" key="6">
    <source>
        <dbReference type="ARBA" id="ARBA00023002"/>
    </source>
</evidence>
<dbReference type="PANTHER" id="PTHR11082:SF5">
    <property type="entry name" value="TRNA-DIHYDROURIDINE(16_17) SYNTHASE [NAD(P)(+)]-LIKE"/>
    <property type="match status" value="1"/>
</dbReference>
<keyword evidence="2" id="KW-0285">Flavoprotein</keyword>
<dbReference type="GO" id="GO:0050660">
    <property type="term" value="F:flavin adenine dinucleotide binding"/>
    <property type="evidence" value="ECO:0007669"/>
    <property type="project" value="InterPro"/>
</dbReference>
<feature type="domain" description="DUS-like FMN-binding" evidence="14">
    <location>
        <begin position="114"/>
        <end position="410"/>
    </location>
</feature>
<comment type="catalytic activity">
    <reaction evidence="11">
        <text>5,6-dihydrouridine(16) in tRNA + NADP(+) = uridine(16) in tRNA + NADPH + H(+)</text>
        <dbReference type="Rhea" id="RHEA:53376"/>
        <dbReference type="Rhea" id="RHEA-COMP:13543"/>
        <dbReference type="Rhea" id="RHEA-COMP:13544"/>
        <dbReference type="ChEBI" id="CHEBI:15378"/>
        <dbReference type="ChEBI" id="CHEBI:57783"/>
        <dbReference type="ChEBI" id="CHEBI:58349"/>
        <dbReference type="ChEBI" id="CHEBI:65315"/>
        <dbReference type="ChEBI" id="CHEBI:74443"/>
        <dbReference type="EC" id="1.3.1.88"/>
    </reaction>
    <physiologicalReaction direction="right-to-left" evidence="11">
        <dbReference type="Rhea" id="RHEA:53378"/>
    </physiologicalReaction>
</comment>
<dbReference type="InterPro" id="IPR035587">
    <property type="entry name" value="DUS-like_FMN-bd"/>
</dbReference>
<evidence type="ECO:0000256" key="4">
    <source>
        <dbReference type="ARBA" id="ARBA00022694"/>
    </source>
</evidence>
<gene>
    <name evidence="15" type="ORF">KP509_18G006200</name>
</gene>
<evidence type="ECO:0000256" key="3">
    <source>
        <dbReference type="ARBA" id="ARBA00022643"/>
    </source>
</evidence>
<dbReference type="Pfam" id="PF01207">
    <property type="entry name" value="Dus"/>
    <property type="match status" value="1"/>
</dbReference>
<accession>A0A8T2SM49</accession>
<dbReference type="OMA" id="LRFCERY"/>
<organism evidence="15 16">
    <name type="scientific">Ceratopteris richardii</name>
    <name type="common">Triangle waterfern</name>
    <dbReference type="NCBI Taxonomy" id="49495"/>
    <lineage>
        <taxon>Eukaryota</taxon>
        <taxon>Viridiplantae</taxon>
        <taxon>Streptophyta</taxon>
        <taxon>Embryophyta</taxon>
        <taxon>Tracheophyta</taxon>
        <taxon>Polypodiopsida</taxon>
        <taxon>Polypodiidae</taxon>
        <taxon>Polypodiales</taxon>
        <taxon>Pteridineae</taxon>
        <taxon>Pteridaceae</taxon>
        <taxon>Parkerioideae</taxon>
        <taxon>Ceratopteris</taxon>
    </lineage>
</organism>
<keyword evidence="3" id="KW-0288">FMN</keyword>
<keyword evidence="4" id="KW-0819">tRNA processing</keyword>
<dbReference type="AlphaFoldDB" id="A0A8T2SM49"/>
<keyword evidence="16" id="KW-1185">Reference proteome</keyword>
<dbReference type="FunFam" id="3.20.20.70:FF:000162">
    <property type="entry name" value="tRNA-dihydrouridine(16/17) synthase [NAD(P)(+)]-like"/>
    <property type="match status" value="1"/>
</dbReference>
<keyword evidence="5" id="KW-0521">NADP</keyword>
<comment type="cofactor">
    <cofactor evidence="1">
        <name>FMN</name>
        <dbReference type="ChEBI" id="CHEBI:58210"/>
    </cofactor>
</comment>